<accession>A0AAW7YR88</accession>
<organism evidence="7 8">
    <name type="scientific">Staphylococcus pasteuri_A</name>
    <dbReference type="NCBI Taxonomy" id="3062664"/>
    <lineage>
        <taxon>Bacteria</taxon>
        <taxon>Bacillati</taxon>
        <taxon>Bacillota</taxon>
        <taxon>Bacilli</taxon>
        <taxon>Bacillales</taxon>
        <taxon>Staphylococcaceae</taxon>
        <taxon>Staphylococcus</taxon>
    </lineage>
</organism>
<dbReference type="EMBL" id="JAUOQO010000005">
    <property type="protein sequence ID" value="MDO6573974.1"/>
    <property type="molecule type" value="Genomic_DNA"/>
</dbReference>
<evidence type="ECO:0000259" key="6">
    <source>
        <dbReference type="SMART" id="SM00983"/>
    </source>
</evidence>
<sequence>MEINLMCSDRNLPNDLFDQHREDIWGGIDRGALILLKHQIIPEFSVGDFDSVNDEERHILSQQLNIHPVKAEKDDTDLGLGVAQAVAEGYKEINIYGATGGRLDHFMGVIQLLLKPEYINKGVKFKIIDTQNEITLLTPGCYTVDFNSNYPYISFIPMSGEPVISLTGFKYELQQEKLEVGSTLTISNEVKHERGNIEISHGHVLQMRSKDKDY</sequence>
<dbReference type="PANTHER" id="PTHR41299:SF1">
    <property type="entry name" value="THIAMINE PYROPHOSPHOKINASE"/>
    <property type="match status" value="1"/>
</dbReference>
<dbReference type="GO" id="GO:0006772">
    <property type="term" value="P:thiamine metabolic process"/>
    <property type="evidence" value="ECO:0007669"/>
    <property type="project" value="UniProtKB-UniRule"/>
</dbReference>
<dbReference type="InterPro" id="IPR006282">
    <property type="entry name" value="Thi_PPkinase"/>
</dbReference>
<evidence type="ECO:0000256" key="5">
    <source>
        <dbReference type="NCBIfam" id="TIGR01378"/>
    </source>
</evidence>
<gene>
    <name evidence="7" type="ORF">Q4528_07365</name>
</gene>
<dbReference type="GO" id="GO:0009229">
    <property type="term" value="P:thiamine diphosphate biosynthetic process"/>
    <property type="evidence" value="ECO:0007669"/>
    <property type="project" value="InterPro"/>
</dbReference>
<dbReference type="RefSeq" id="WP_029055459.1">
    <property type="nucleotide sequence ID" value="NZ_JAUOQO010000005.1"/>
</dbReference>
<dbReference type="InterPro" id="IPR036759">
    <property type="entry name" value="TPK_catalytic_sf"/>
</dbReference>
<evidence type="ECO:0000256" key="3">
    <source>
        <dbReference type="ARBA" id="ARBA00022777"/>
    </source>
</evidence>
<dbReference type="AlphaFoldDB" id="A0AAW7YR88"/>
<evidence type="ECO:0000256" key="1">
    <source>
        <dbReference type="ARBA" id="ARBA00022679"/>
    </source>
</evidence>
<keyword evidence="2" id="KW-0547">Nucleotide-binding</keyword>
<feature type="domain" description="Thiamin pyrophosphokinase thiamin-binding" evidence="6">
    <location>
        <begin position="140"/>
        <end position="205"/>
    </location>
</feature>
<protein>
    <recommendedName>
        <fullName evidence="5">Thiamine diphosphokinase</fullName>
        <ecNumber evidence="5">2.7.6.2</ecNumber>
    </recommendedName>
</protein>
<dbReference type="SUPFAM" id="SSF63862">
    <property type="entry name" value="Thiamin pyrophosphokinase, substrate-binding domain"/>
    <property type="match status" value="1"/>
</dbReference>
<dbReference type="SMART" id="SM00983">
    <property type="entry name" value="TPK_B1_binding"/>
    <property type="match status" value="1"/>
</dbReference>
<evidence type="ECO:0000256" key="2">
    <source>
        <dbReference type="ARBA" id="ARBA00022741"/>
    </source>
</evidence>
<comment type="caution">
    <text evidence="7">The sequence shown here is derived from an EMBL/GenBank/DDBJ whole genome shotgun (WGS) entry which is preliminary data.</text>
</comment>
<dbReference type="SUPFAM" id="SSF63999">
    <property type="entry name" value="Thiamin pyrophosphokinase, catalytic domain"/>
    <property type="match status" value="1"/>
</dbReference>
<keyword evidence="4" id="KW-0067">ATP-binding</keyword>
<evidence type="ECO:0000256" key="4">
    <source>
        <dbReference type="ARBA" id="ARBA00022840"/>
    </source>
</evidence>
<dbReference type="InterPro" id="IPR007373">
    <property type="entry name" value="Thiamin_PyroPKinase_B1-bd"/>
</dbReference>
<dbReference type="GO" id="GO:0004788">
    <property type="term" value="F:thiamine diphosphokinase activity"/>
    <property type="evidence" value="ECO:0007669"/>
    <property type="project" value="UniProtKB-UniRule"/>
</dbReference>
<dbReference type="GO" id="GO:0030975">
    <property type="term" value="F:thiamine binding"/>
    <property type="evidence" value="ECO:0007669"/>
    <property type="project" value="InterPro"/>
</dbReference>
<dbReference type="PANTHER" id="PTHR41299">
    <property type="entry name" value="THIAMINE PYROPHOSPHOKINASE"/>
    <property type="match status" value="1"/>
</dbReference>
<keyword evidence="3" id="KW-0418">Kinase</keyword>
<evidence type="ECO:0000313" key="7">
    <source>
        <dbReference type="EMBL" id="MDO6573974.1"/>
    </source>
</evidence>
<reference evidence="7" key="1">
    <citation type="submission" date="2023-07" db="EMBL/GenBank/DDBJ databases">
        <title>Genome content predicts the carbon catabolic preferences of heterotrophic bacteria.</title>
        <authorList>
            <person name="Gralka M."/>
        </authorList>
    </citation>
    <scope>NUCLEOTIDE SEQUENCE</scope>
    <source>
        <strain evidence="7">E2R20</strain>
    </source>
</reference>
<dbReference type="InterPro" id="IPR053149">
    <property type="entry name" value="TPK"/>
</dbReference>
<evidence type="ECO:0000313" key="8">
    <source>
        <dbReference type="Proteomes" id="UP001170310"/>
    </source>
</evidence>
<dbReference type="Gene3D" id="3.40.50.10240">
    <property type="entry name" value="Thiamin pyrophosphokinase, catalytic domain"/>
    <property type="match status" value="1"/>
</dbReference>
<dbReference type="InterPro" id="IPR036371">
    <property type="entry name" value="TPK_B1-bd_sf"/>
</dbReference>
<dbReference type="Pfam" id="PF04265">
    <property type="entry name" value="TPK_B1_binding"/>
    <property type="match status" value="1"/>
</dbReference>
<dbReference type="GeneID" id="72470624"/>
<dbReference type="GO" id="GO:0016301">
    <property type="term" value="F:kinase activity"/>
    <property type="evidence" value="ECO:0007669"/>
    <property type="project" value="UniProtKB-KW"/>
</dbReference>
<dbReference type="Pfam" id="PF04263">
    <property type="entry name" value="TPK_catalytic"/>
    <property type="match status" value="1"/>
</dbReference>
<dbReference type="GO" id="GO:0005524">
    <property type="term" value="F:ATP binding"/>
    <property type="evidence" value="ECO:0007669"/>
    <property type="project" value="UniProtKB-KW"/>
</dbReference>
<keyword evidence="1 7" id="KW-0808">Transferase</keyword>
<dbReference type="Proteomes" id="UP001170310">
    <property type="component" value="Unassembled WGS sequence"/>
</dbReference>
<keyword evidence="8" id="KW-1185">Reference proteome</keyword>
<dbReference type="EC" id="2.7.6.2" evidence="5"/>
<proteinExistence type="predicted"/>
<dbReference type="NCBIfam" id="TIGR01378">
    <property type="entry name" value="thi_PPkinase"/>
    <property type="match status" value="1"/>
</dbReference>
<dbReference type="InterPro" id="IPR007371">
    <property type="entry name" value="TPK_catalytic"/>
</dbReference>
<dbReference type="CDD" id="cd07995">
    <property type="entry name" value="TPK"/>
    <property type="match status" value="1"/>
</dbReference>
<name>A0AAW7YR88_9STAP</name>